<evidence type="ECO:0000259" key="3">
    <source>
        <dbReference type="Pfam" id="PF02525"/>
    </source>
</evidence>
<dbReference type="Pfam" id="PF02525">
    <property type="entry name" value="Flavodoxin_2"/>
    <property type="match status" value="1"/>
</dbReference>
<evidence type="ECO:0000256" key="2">
    <source>
        <dbReference type="ARBA" id="ARBA00023002"/>
    </source>
</evidence>
<name>A0ABT5WS60_9SPHN</name>
<reference evidence="4 5" key="1">
    <citation type="submission" date="2023-03" db="EMBL/GenBank/DDBJ databases">
        <title>NovoSphingobium album sp. nov. isolated from polycyclic aromatic hydrocarbons- and heavy-metal polluted soil.</title>
        <authorList>
            <person name="Liu Z."/>
            <person name="Wang K."/>
        </authorList>
    </citation>
    <scope>NUCLEOTIDE SEQUENCE [LARGE SCALE GENOMIC DNA]</scope>
    <source>
        <strain evidence="4 5">H3SJ31-1</strain>
    </source>
</reference>
<proteinExistence type="inferred from homology"/>
<organism evidence="4 5">
    <name type="scientific">Novosphingobium album</name>
    <name type="common">ex Liu et al. 2023</name>
    <dbReference type="NCBI Taxonomy" id="3031130"/>
    <lineage>
        <taxon>Bacteria</taxon>
        <taxon>Pseudomonadati</taxon>
        <taxon>Pseudomonadota</taxon>
        <taxon>Alphaproteobacteria</taxon>
        <taxon>Sphingomonadales</taxon>
        <taxon>Sphingomonadaceae</taxon>
        <taxon>Novosphingobium</taxon>
    </lineage>
</organism>
<dbReference type="InterPro" id="IPR051545">
    <property type="entry name" value="NAD(P)H_dehydrogenase_qn"/>
</dbReference>
<evidence type="ECO:0000256" key="1">
    <source>
        <dbReference type="ARBA" id="ARBA00006252"/>
    </source>
</evidence>
<dbReference type="SUPFAM" id="SSF52218">
    <property type="entry name" value="Flavoproteins"/>
    <property type="match status" value="1"/>
</dbReference>
<protein>
    <submittedName>
        <fullName evidence="4">NAD(P)H-dependent oxidoreductase</fullName>
    </submittedName>
</protein>
<gene>
    <name evidence="4" type="ORF">PYV00_14340</name>
</gene>
<dbReference type="InterPro" id="IPR003680">
    <property type="entry name" value="Flavodoxin_fold"/>
</dbReference>
<accession>A0ABT5WS60</accession>
<dbReference type="InterPro" id="IPR029039">
    <property type="entry name" value="Flavoprotein-like_sf"/>
</dbReference>
<sequence length="191" mass="21372">MTRILVINGHPDSGRHFLHVAADAYAAGAATSGHEVRRLDVAALEFPLIRSEQQYHDNALPEDIAKAQQDILWAEHLLILFPLWLGDAPAYFKAFLEQVARPEFAFVPKEHGFPQGRLAGRSARLVVSMGTPTPIYSYYYGGHGVKSFKRNILEFVGIHPVRYAIIGSVGGPARHREKWLARLRHWGEQAA</sequence>
<dbReference type="Proteomes" id="UP001216253">
    <property type="component" value="Unassembled WGS sequence"/>
</dbReference>
<dbReference type="PANTHER" id="PTHR10204">
    <property type="entry name" value="NAD P H OXIDOREDUCTASE-RELATED"/>
    <property type="match status" value="1"/>
</dbReference>
<keyword evidence="2" id="KW-0560">Oxidoreductase</keyword>
<comment type="caution">
    <text evidence="4">The sequence shown here is derived from an EMBL/GenBank/DDBJ whole genome shotgun (WGS) entry which is preliminary data.</text>
</comment>
<keyword evidence="5" id="KW-1185">Reference proteome</keyword>
<evidence type="ECO:0000313" key="4">
    <source>
        <dbReference type="EMBL" id="MDE8652883.1"/>
    </source>
</evidence>
<dbReference type="EMBL" id="JARESE010000049">
    <property type="protein sequence ID" value="MDE8652883.1"/>
    <property type="molecule type" value="Genomic_DNA"/>
</dbReference>
<dbReference type="Gene3D" id="3.40.50.360">
    <property type="match status" value="1"/>
</dbReference>
<feature type="domain" description="Flavodoxin-like fold" evidence="3">
    <location>
        <begin position="3"/>
        <end position="186"/>
    </location>
</feature>
<dbReference type="PANTHER" id="PTHR10204:SF34">
    <property type="entry name" value="NAD(P)H DEHYDROGENASE [QUINONE] 1 ISOFORM 1"/>
    <property type="match status" value="1"/>
</dbReference>
<dbReference type="RefSeq" id="WP_275228981.1">
    <property type="nucleotide sequence ID" value="NZ_JARESE010000049.1"/>
</dbReference>
<comment type="similarity">
    <text evidence="1">Belongs to the NAD(P)H dehydrogenase (quinone) family.</text>
</comment>
<evidence type="ECO:0000313" key="5">
    <source>
        <dbReference type="Proteomes" id="UP001216253"/>
    </source>
</evidence>